<dbReference type="GO" id="GO:0000329">
    <property type="term" value="C:fungal-type vacuole membrane"/>
    <property type="evidence" value="ECO:0007669"/>
    <property type="project" value="TreeGrafter"/>
</dbReference>
<evidence type="ECO:0000256" key="4">
    <source>
        <dbReference type="RuleBase" id="RU367014"/>
    </source>
</evidence>
<dbReference type="AlphaFoldDB" id="A0A4Y7PZ69"/>
<dbReference type="InterPro" id="IPR027417">
    <property type="entry name" value="P-loop_NTPase"/>
</dbReference>
<reference evidence="6 7" key="1">
    <citation type="submission" date="2018-06" db="EMBL/GenBank/DDBJ databases">
        <title>A transcriptomic atlas of mushroom development highlights an independent origin of complex multicellularity.</title>
        <authorList>
            <consortium name="DOE Joint Genome Institute"/>
            <person name="Krizsan K."/>
            <person name="Almasi E."/>
            <person name="Merenyi Z."/>
            <person name="Sahu N."/>
            <person name="Viragh M."/>
            <person name="Koszo T."/>
            <person name="Mondo S."/>
            <person name="Kiss B."/>
            <person name="Balint B."/>
            <person name="Kues U."/>
            <person name="Barry K."/>
            <person name="Hegedus J.C."/>
            <person name="Henrissat B."/>
            <person name="Johnson J."/>
            <person name="Lipzen A."/>
            <person name="Ohm R."/>
            <person name="Nagy I."/>
            <person name="Pangilinan J."/>
            <person name="Yan J."/>
            <person name="Xiong Y."/>
            <person name="Grigoriev I.V."/>
            <person name="Hibbett D.S."/>
            <person name="Nagy L.G."/>
        </authorList>
    </citation>
    <scope>NUCLEOTIDE SEQUENCE [LARGE SCALE GENOMIC DNA]</scope>
    <source>
        <strain evidence="6 7">SZMC22713</strain>
    </source>
</reference>
<evidence type="ECO:0000313" key="7">
    <source>
        <dbReference type="Proteomes" id="UP000294933"/>
    </source>
</evidence>
<dbReference type="GO" id="GO:0005634">
    <property type="term" value="C:nucleus"/>
    <property type="evidence" value="ECO:0007669"/>
    <property type="project" value="TreeGrafter"/>
</dbReference>
<gene>
    <name evidence="6" type="ORF">BD410DRAFT_791551</name>
</gene>
<feature type="compositionally biased region" description="Pro residues" evidence="5">
    <location>
        <begin position="390"/>
        <end position="404"/>
    </location>
</feature>
<dbReference type="Gene3D" id="3.40.50.300">
    <property type="entry name" value="P-loop containing nucleotide triphosphate hydrolases"/>
    <property type="match status" value="1"/>
</dbReference>
<proteinExistence type="inferred from homology"/>
<dbReference type="GO" id="GO:1904263">
    <property type="term" value="P:positive regulation of TORC1 signaling"/>
    <property type="evidence" value="ECO:0007669"/>
    <property type="project" value="TreeGrafter"/>
</dbReference>
<evidence type="ECO:0000256" key="3">
    <source>
        <dbReference type="ARBA" id="ARBA00023134"/>
    </source>
</evidence>
<keyword evidence="3 4" id="KW-0342">GTP-binding</keyword>
<organism evidence="6 7">
    <name type="scientific">Rickenella mellea</name>
    <dbReference type="NCBI Taxonomy" id="50990"/>
    <lineage>
        <taxon>Eukaryota</taxon>
        <taxon>Fungi</taxon>
        <taxon>Dikarya</taxon>
        <taxon>Basidiomycota</taxon>
        <taxon>Agaricomycotina</taxon>
        <taxon>Agaricomycetes</taxon>
        <taxon>Hymenochaetales</taxon>
        <taxon>Rickenellaceae</taxon>
        <taxon>Rickenella</taxon>
    </lineage>
</organism>
<dbReference type="GO" id="GO:0010507">
    <property type="term" value="P:negative regulation of autophagy"/>
    <property type="evidence" value="ECO:0007669"/>
    <property type="project" value="TreeGrafter"/>
</dbReference>
<evidence type="ECO:0000313" key="6">
    <source>
        <dbReference type="EMBL" id="TDL19919.1"/>
    </source>
</evidence>
<feature type="region of interest" description="Disordered" evidence="5">
    <location>
        <begin position="278"/>
        <end position="406"/>
    </location>
</feature>
<name>A0A4Y7PZ69_9AGAM</name>
<dbReference type="PANTHER" id="PTHR11259:SF2">
    <property type="entry name" value="GH16429P"/>
    <property type="match status" value="1"/>
</dbReference>
<evidence type="ECO:0000256" key="5">
    <source>
        <dbReference type="SAM" id="MobiDB-lite"/>
    </source>
</evidence>
<keyword evidence="2 4" id="KW-0547">Nucleotide-binding</keyword>
<feature type="compositionally biased region" description="Low complexity" evidence="5">
    <location>
        <begin position="285"/>
        <end position="303"/>
    </location>
</feature>
<dbReference type="GO" id="GO:0009267">
    <property type="term" value="P:cellular response to starvation"/>
    <property type="evidence" value="ECO:0007669"/>
    <property type="project" value="TreeGrafter"/>
</dbReference>
<dbReference type="STRING" id="50990.A0A4Y7PZ69"/>
<feature type="compositionally biased region" description="Gly residues" evidence="5">
    <location>
        <begin position="373"/>
        <end position="385"/>
    </location>
</feature>
<feature type="compositionally biased region" description="Low complexity" evidence="5">
    <location>
        <begin position="319"/>
        <end position="354"/>
    </location>
</feature>
<dbReference type="Gene3D" id="3.30.450.190">
    <property type="match status" value="1"/>
</dbReference>
<dbReference type="InterPro" id="IPR006762">
    <property type="entry name" value="Gtr1_RagA"/>
</dbReference>
<dbReference type="PANTHER" id="PTHR11259">
    <property type="entry name" value="RAS-RELATED GTP BINDING RAG/GTR YEAST"/>
    <property type="match status" value="1"/>
</dbReference>
<comment type="subunit">
    <text evidence="4">Component of the GSE complex.</text>
</comment>
<dbReference type="Pfam" id="PF04670">
    <property type="entry name" value="Gtr1_RagA"/>
    <property type="match status" value="1"/>
</dbReference>
<evidence type="ECO:0000256" key="1">
    <source>
        <dbReference type="ARBA" id="ARBA00007756"/>
    </source>
</evidence>
<dbReference type="EMBL" id="ML170192">
    <property type="protein sequence ID" value="TDL19919.1"/>
    <property type="molecule type" value="Genomic_DNA"/>
</dbReference>
<dbReference type="OrthoDB" id="26136at2759"/>
<dbReference type="Proteomes" id="UP000294933">
    <property type="component" value="Unassembled WGS sequence"/>
</dbReference>
<dbReference type="VEuPathDB" id="FungiDB:BD410DRAFT_791551"/>
<accession>A0A4Y7PZ69</accession>
<evidence type="ECO:0000256" key="2">
    <source>
        <dbReference type="ARBA" id="ARBA00022741"/>
    </source>
</evidence>
<comment type="function">
    <text evidence="4">GTPase involved in activation of the TORC1 signaling pathway, which promotes growth and represses autophagy in nutrient-rich conditions.</text>
</comment>
<dbReference type="SUPFAM" id="SSF52540">
    <property type="entry name" value="P-loop containing nucleoside triphosphate hydrolases"/>
    <property type="match status" value="1"/>
</dbReference>
<protein>
    <recommendedName>
        <fullName evidence="4">GTP-binding protein</fullName>
    </recommendedName>
</protein>
<keyword evidence="7" id="KW-1185">Reference proteome</keyword>
<dbReference type="GO" id="GO:1990131">
    <property type="term" value="C:Gtr1-Gtr2 GTPase complex"/>
    <property type="evidence" value="ECO:0007669"/>
    <property type="project" value="UniProtKB-UniRule"/>
</dbReference>
<comment type="similarity">
    <text evidence="1 4">Belongs to the GTR/RAG GTP-binding protein family.</text>
</comment>
<dbReference type="GO" id="GO:0005525">
    <property type="term" value="F:GTP binding"/>
    <property type="evidence" value="ECO:0007669"/>
    <property type="project" value="UniProtKB-UniRule"/>
</dbReference>
<sequence length="489" mass="53022">MEAFDDVVRTKILLYGLRRSGKTSIQQSLFNNLNPKQSFFVETTTRITKLNFDSIIPLEIWDCPGSISIEALGVPLSSFATIIFVIDIQDSYHQPIAKLIDVFVPAFQENPDVNLEVFVHKAEALSEDFRIDNFRHIQSRVADELADIPPMALTAPPSLSSGLPSPSSVSVTSREFVPYQIPLTFYLTSVHDHSLREAFSRVFQRLLAHSCLPYLEDLLNVFCANSHSSKAFLFDTQARVFVATDSSPVDTATHNLCCDYVLMLNSFGGLYKSAIASPTQHPRRTGSLPSSPSISTKTPPTYSARTSPSATAHAPLPPSTSASRSPTPTATISAAASPSHSLLSSISQSQSPQIVPKSMRTRKSSMETTSASSGGGAGNSNGIGNAGASPTPPTPPQSTSPPHGPAKVMFYPCSSTSLTPYTTLVYHNITSQLALLALIPTTVWENKRGLVEYNVVIFREGVQEICAVELDARRKRPPPPPLAPPKRKK</sequence>
<dbReference type="GO" id="GO:0003924">
    <property type="term" value="F:GTPase activity"/>
    <property type="evidence" value="ECO:0007669"/>
    <property type="project" value="UniProtKB-UniRule"/>
</dbReference>